<accession>A0A068QXM4</accession>
<evidence type="ECO:0000313" key="4">
    <source>
        <dbReference type="Proteomes" id="UP000324170"/>
    </source>
</evidence>
<dbReference type="STRING" id="351671.XDD1_2906"/>
<dbReference type="InterPro" id="IPR006498">
    <property type="entry name" value="Tail_tube"/>
</dbReference>
<organism evidence="1 3">
    <name type="scientific">Xenorhabdus doucetiae</name>
    <dbReference type="NCBI Taxonomy" id="351671"/>
    <lineage>
        <taxon>Bacteria</taxon>
        <taxon>Pseudomonadati</taxon>
        <taxon>Pseudomonadota</taxon>
        <taxon>Gammaproteobacteria</taxon>
        <taxon>Enterobacterales</taxon>
        <taxon>Morganellaceae</taxon>
        <taxon>Xenorhabdus</taxon>
    </lineage>
</organism>
<sequence>MALPRKLKYLNLFNDGNNYQGIVEELTLPKLSRKLEAYRGAGMNGSAMVDLGLDEGALDAEFTLGGIEAQLYKQWGIAKADGVMLRFAGSFERDDTGDVVAVEVVMRGRFQEFDHGTYKQGDNTQTKITAKNTYFKLTWDGEELIEIDTVNMVEKVGGIDRLEQHRRAIGLF</sequence>
<keyword evidence="4" id="KW-1185">Reference proteome</keyword>
<evidence type="ECO:0000313" key="3">
    <source>
        <dbReference type="Proteomes" id="UP000032721"/>
    </source>
</evidence>
<reference evidence="2 4" key="2">
    <citation type="submission" date="2019-07" db="EMBL/GenBank/DDBJ databases">
        <title>Genomic Encyclopedia of Type Strains, Phase I: the one thousand microbial genomes (KMG-I) project.</title>
        <authorList>
            <person name="Kyrpides N."/>
        </authorList>
    </citation>
    <scope>NUCLEOTIDE SEQUENCE [LARGE SCALE GENOMIC DNA]</scope>
    <source>
        <strain evidence="2 4">DSM 17909</strain>
    </source>
</reference>
<name>A0A068QXM4_9GAMM</name>
<evidence type="ECO:0000313" key="2">
    <source>
        <dbReference type="EMBL" id="TYP06999.1"/>
    </source>
</evidence>
<dbReference type="KEGG" id="xdo:XDD1_2906"/>
<dbReference type="EMBL" id="VNHN01000024">
    <property type="protein sequence ID" value="TYP06999.1"/>
    <property type="molecule type" value="Genomic_DNA"/>
</dbReference>
<dbReference type="Pfam" id="PF04985">
    <property type="entry name" value="Phage_tube"/>
    <property type="match status" value="1"/>
</dbReference>
<dbReference type="AlphaFoldDB" id="A0A068QXM4"/>
<protein>
    <submittedName>
        <fullName evidence="1">Major tail tube protein</fullName>
    </submittedName>
</protein>
<dbReference type="HOGENOM" id="CLU_130297_2_1_6"/>
<dbReference type="Proteomes" id="UP000324170">
    <property type="component" value="Unassembled WGS sequence"/>
</dbReference>
<dbReference type="EMBL" id="FO704550">
    <property type="protein sequence ID" value="CDG18605.1"/>
    <property type="molecule type" value="Genomic_DNA"/>
</dbReference>
<evidence type="ECO:0000313" key="1">
    <source>
        <dbReference type="EMBL" id="CDG18605.1"/>
    </source>
</evidence>
<proteinExistence type="predicted"/>
<dbReference type="NCBIfam" id="TIGR01611">
    <property type="entry name" value="tail_tube"/>
    <property type="match status" value="1"/>
</dbReference>
<dbReference type="RefSeq" id="WP_045971921.1">
    <property type="nucleotide sequence ID" value="NZ_CAWMED010000001.1"/>
</dbReference>
<reference evidence="1 3" key="1">
    <citation type="submission" date="2013-07" db="EMBL/GenBank/DDBJ databases">
        <authorList>
            <person name="Genoscope - CEA"/>
        </authorList>
    </citation>
    <scope>NUCLEOTIDE SEQUENCE [LARGE SCALE GENOMIC DNA]</scope>
    <source>
        <strain evidence="1">FRM16</strain>
        <strain evidence="3">FRM16 / DSM 17909</strain>
    </source>
</reference>
<gene>
    <name evidence="1" type="primary">FII</name>
    <name evidence="2" type="ORF">LY16_01764</name>
    <name evidence="1" type="ORF">XDD1_2906</name>
</gene>
<dbReference type="OrthoDB" id="3078668at2"/>
<dbReference type="Proteomes" id="UP000032721">
    <property type="component" value="Chromosome"/>
</dbReference>